<gene>
    <name evidence="3" type="ORF">K8W16_02100</name>
</gene>
<reference evidence="3" key="1">
    <citation type="journal article" date="2021" name="PeerJ">
        <title>Extensive microbial diversity within the chicken gut microbiome revealed by metagenomics and culture.</title>
        <authorList>
            <person name="Gilroy R."/>
            <person name="Ravi A."/>
            <person name="Getino M."/>
            <person name="Pursley I."/>
            <person name="Horton D.L."/>
            <person name="Alikhan N.F."/>
            <person name="Baker D."/>
            <person name="Gharbi K."/>
            <person name="Hall N."/>
            <person name="Watson M."/>
            <person name="Adriaenssens E.M."/>
            <person name="Foster-Nyarko E."/>
            <person name="Jarju S."/>
            <person name="Secka A."/>
            <person name="Antonio M."/>
            <person name="Oren A."/>
            <person name="Chaudhuri R.R."/>
            <person name="La Ragione R."/>
            <person name="Hildebrand F."/>
            <person name="Pallen M.J."/>
        </authorList>
    </citation>
    <scope>NUCLEOTIDE SEQUENCE</scope>
    <source>
        <strain evidence="3">ChiGjej2B2-19336</strain>
    </source>
</reference>
<dbReference type="PANTHER" id="PTHR21240">
    <property type="entry name" value="2-AMINO-3-CARBOXYLMUCONATE-6-SEMIALDEHYDE DECARBOXYLASE"/>
    <property type="match status" value="1"/>
</dbReference>
<dbReference type="SUPFAM" id="SSF51556">
    <property type="entry name" value="Metallo-dependent hydrolases"/>
    <property type="match status" value="1"/>
</dbReference>
<dbReference type="GO" id="GO:0016787">
    <property type="term" value="F:hydrolase activity"/>
    <property type="evidence" value="ECO:0007669"/>
    <property type="project" value="InterPro"/>
</dbReference>
<protein>
    <submittedName>
        <fullName evidence="3">Amidohydrolase family protein</fullName>
    </submittedName>
</protein>
<accession>A0A921DQE2</accession>
<comment type="caution">
    <text evidence="3">The sequence shown here is derived from an EMBL/GenBank/DDBJ whole genome shotgun (WGS) entry which is preliminary data.</text>
</comment>
<dbReference type="Pfam" id="PF04909">
    <property type="entry name" value="Amidohydro_2"/>
    <property type="match status" value="1"/>
</dbReference>
<dbReference type="InterPro" id="IPR032465">
    <property type="entry name" value="ACMSD"/>
</dbReference>
<evidence type="ECO:0000313" key="4">
    <source>
        <dbReference type="Proteomes" id="UP000698963"/>
    </source>
</evidence>
<dbReference type="GO" id="GO:0016831">
    <property type="term" value="F:carboxy-lyase activity"/>
    <property type="evidence" value="ECO:0007669"/>
    <property type="project" value="InterPro"/>
</dbReference>
<dbReference type="InterPro" id="IPR032466">
    <property type="entry name" value="Metal_Hydrolase"/>
</dbReference>
<organism evidence="3 4">
    <name type="scientific">Mailhella massiliensis</name>
    <dbReference type="NCBI Taxonomy" id="1903261"/>
    <lineage>
        <taxon>Bacteria</taxon>
        <taxon>Pseudomonadati</taxon>
        <taxon>Thermodesulfobacteriota</taxon>
        <taxon>Desulfovibrionia</taxon>
        <taxon>Desulfovibrionales</taxon>
        <taxon>Desulfovibrionaceae</taxon>
        <taxon>Mailhella</taxon>
    </lineage>
</organism>
<proteinExistence type="predicted"/>
<reference evidence="3" key="2">
    <citation type="submission" date="2021-09" db="EMBL/GenBank/DDBJ databases">
        <authorList>
            <person name="Gilroy R."/>
        </authorList>
    </citation>
    <scope>NUCLEOTIDE SEQUENCE</scope>
    <source>
        <strain evidence="3">ChiGjej2B2-19336</strain>
    </source>
</reference>
<dbReference type="EMBL" id="DYZA01000038">
    <property type="protein sequence ID" value="HJD96425.1"/>
    <property type="molecule type" value="Genomic_DNA"/>
</dbReference>
<dbReference type="Proteomes" id="UP000698963">
    <property type="component" value="Unassembled WGS sequence"/>
</dbReference>
<dbReference type="RefSeq" id="WP_304120732.1">
    <property type="nucleotide sequence ID" value="NZ_DYZA01000038.1"/>
</dbReference>
<name>A0A921DQE2_9BACT</name>
<evidence type="ECO:0000313" key="3">
    <source>
        <dbReference type="EMBL" id="HJD96425.1"/>
    </source>
</evidence>
<feature type="domain" description="Amidohydrolase-related" evidence="2">
    <location>
        <begin position="39"/>
        <end position="279"/>
    </location>
</feature>
<dbReference type="Gene3D" id="3.20.20.140">
    <property type="entry name" value="Metal-dependent hydrolases"/>
    <property type="match status" value="1"/>
</dbReference>
<sequence>MKIIDVRLRPPFPPYLGKGNMFDMEADNPFAINKFYKNFGMNLSDSMREASMEKLLEEMDRAGEMTGVVSIRKNARGYENEELLKLLEAYPGRFLGACGIHPDSSAETMATLQNYVLDGPCITAFMEPGFHGVMIDDEVLFPTYEFCEKLNIPLLISFGGFHGPTDEFCKPIHAGNVASAFPRLKIALCHACWPWVEASVWLAFRHPNIYLSPDIYALHSAGAQSYIEAANYMLRDKILYGSAYPCVDVESSVAMYLEKLRPEVVENIMYKNAETFFGLN</sequence>
<evidence type="ECO:0000259" key="2">
    <source>
        <dbReference type="Pfam" id="PF04909"/>
    </source>
</evidence>
<dbReference type="InterPro" id="IPR006680">
    <property type="entry name" value="Amidohydro-rel"/>
</dbReference>
<dbReference type="AlphaFoldDB" id="A0A921DQE2"/>
<keyword evidence="1" id="KW-0456">Lyase</keyword>
<evidence type="ECO:0000256" key="1">
    <source>
        <dbReference type="ARBA" id="ARBA00023239"/>
    </source>
</evidence>